<dbReference type="EMBL" id="CP075147">
    <property type="protein sequence ID" value="UTX42312.1"/>
    <property type="molecule type" value="Genomic_DNA"/>
</dbReference>
<accession>A0A9Q9C4C4</accession>
<evidence type="ECO:0000313" key="1">
    <source>
        <dbReference type="EMBL" id="UTX42312.1"/>
    </source>
</evidence>
<name>A0A9Q9C4C4_ENCHE</name>
<sequence>MFVIIPIRRIPVADANQGCHPMDKTDLAKEIAKVLANNGGEAVLNDDDLRCIEALFRVWQRECLCVKSLLVLEYKIQAFFGSDRGWKLSEERRDLFKEFTDMIDCVEATGWYCEALCDVVFVFMLLCLCVPVCEWL</sequence>
<gene>
    <name evidence="1" type="ORF">GPU96_01g00130</name>
</gene>
<reference evidence="1" key="1">
    <citation type="submission" date="2021-05" db="EMBL/GenBank/DDBJ databases">
        <title>Encephalitozoon hellem ATCC 50604 Complete Genome.</title>
        <authorList>
            <person name="Mascarenhas dos Santos A.C."/>
            <person name="Julian A.T."/>
            <person name="Pombert J.-F."/>
        </authorList>
    </citation>
    <scope>NUCLEOTIDE SEQUENCE</scope>
    <source>
        <strain evidence="1">ATCC 50604</strain>
    </source>
</reference>
<protein>
    <submittedName>
        <fullName evidence="1">Uncharacterized protein</fullName>
    </submittedName>
</protein>
<dbReference type="AlphaFoldDB" id="A0A9Q9C4C4"/>
<organism evidence="1 2">
    <name type="scientific">Encephalitozoon hellem</name>
    <name type="common">Microsporidian parasite</name>
    <dbReference type="NCBI Taxonomy" id="27973"/>
    <lineage>
        <taxon>Eukaryota</taxon>
        <taxon>Fungi</taxon>
        <taxon>Fungi incertae sedis</taxon>
        <taxon>Microsporidia</taxon>
        <taxon>Unikaryonidae</taxon>
        <taxon>Encephalitozoon</taxon>
    </lineage>
</organism>
<evidence type="ECO:0000313" key="2">
    <source>
        <dbReference type="Proteomes" id="UP001059546"/>
    </source>
</evidence>
<dbReference type="Proteomes" id="UP001059546">
    <property type="component" value="Chromosome I"/>
</dbReference>
<proteinExistence type="predicted"/>